<dbReference type="EC" id="2.7.7.77" evidence="6"/>
<comment type="cofactor">
    <cofactor evidence="6">
        <name>Mg(2+)</name>
        <dbReference type="ChEBI" id="CHEBI:18420"/>
    </cofactor>
</comment>
<feature type="domain" description="MobA-like NTP transferase" evidence="7">
    <location>
        <begin position="8"/>
        <end position="152"/>
    </location>
</feature>
<evidence type="ECO:0000256" key="3">
    <source>
        <dbReference type="ARBA" id="ARBA00022723"/>
    </source>
</evidence>
<dbReference type="InterPro" id="IPR013482">
    <property type="entry name" value="Molybde_CF_guanTrfase"/>
</dbReference>
<dbReference type="Pfam" id="PF12804">
    <property type="entry name" value="NTP_transf_3"/>
    <property type="match status" value="1"/>
</dbReference>
<organism evidence="8 9">
    <name type="scientific">Clostridium estertheticum</name>
    <dbReference type="NCBI Taxonomy" id="238834"/>
    <lineage>
        <taxon>Bacteria</taxon>
        <taxon>Bacillati</taxon>
        <taxon>Bacillota</taxon>
        <taxon>Clostridia</taxon>
        <taxon>Eubacteriales</taxon>
        <taxon>Clostridiaceae</taxon>
        <taxon>Clostridium</taxon>
    </lineage>
</organism>
<dbReference type="RefSeq" id="WP_216124947.1">
    <property type="nucleotide sequence ID" value="NZ_CP086239.1"/>
</dbReference>
<keyword evidence="5 6" id="KW-0460">Magnesium</keyword>
<proteinExistence type="inferred from homology"/>
<dbReference type="AlphaFoldDB" id="A0AA47EFZ5"/>
<evidence type="ECO:0000259" key="7">
    <source>
        <dbReference type="Pfam" id="PF12804"/>
    </source>
</evidence>
<evidence type="ECO:0000256" key="4">
    <source>
        <dbReference type="ARBA" id="ARBA00022741"/>
    </source>
</evidence>
<evidence type="ECO:0000313" key="8">
    <source>
        <dbReference type="EMBL" id="WAG59306.1"/>
    </source>
</evidence>
<feature type="binding site" evidence="6">
    <location>
        <begin position="11"/>
        <end position="13"/>
    </location>
    <ligand>
        <name>GTP</name>
        <dbReference type="ChEBI" id="CHEBI:37565"/>
    </ligand>
</feature>
<evidence type="ECO:0000256" key="5">
    <source>
        <dbReference type="ARBA" id="ARBA00022842"/>
    </source>
</evidence>
<keyword evidence="4 6" id="KW-0547">Nucleotide-binding</keyword>
<dbReference type="EMBL" id="CP086239">
    <property type="protein sequence ID" value="WAG59306.1"/>
    <property type="molecule type" value="Genomic_DNA"/>
</dbReference>
<dbReference type="GO" id="GO:0061603">
    <property type="term" value="F:molybdenum cofactor guanylyltransferase activity"/>
    <property type="evidence" value="ECO:0007669"/>
    <property type="project" value="UniProtKB-EC"/>
</dbReference>
<keyword evidence="6" id="KW-0501">Molybdenum cofactor biosynthesis</keyword>
<sequence>MDTTKIAAAILAGGQSRRMGTDKRKLPLGGKTLQELAAEKLSLFSERYFSVADDIDQPLPGFVNILDQATECGPLSGMVSVMEKTEAEWVIFIPCDMPMVPQKLLEFILSYRSMENDALILTGNGRAFPVLSAFRRAAALPIMRKAIQEKRLTLFRLIEKELLPLYIPAERFPGFKPIMLQNINTPEDYNHILSASDLIWRQCTKFSNR</sequence>
<evidence type="ECO:0000313" key="9">
    <source>
        <dbReference type="Proteomes" id="UP001164733"/>
    </source>
</evidence>
<evidence type="ECO:0000256" key="2">
    <source>
        <dbReference type="ARBA" id="ARBA00022679"/>
    </source>
</evidence>
<dbReference type="PANTHER" id="PTHR19136:SF81">
    <property type="entry name" value="MOLYBDENUM COFACTOR GUANYLYLTRANSFERASE"/>
    <property type="match status" value="1"/>
</dbReference>
<dbReference type="HAMAP" id="MF_00316">
    <property type="entry name" value="MobA"/>
    <property type="match status" value="1"/>
</dbReference>
<keyword evidence="3 6" id="KW-0479">Metal-binding</keyword>
<comment type="subcellular location">
    <subcellularLocation>
        <location evidence="6">Cytoplasm</location>
    </subcellularLocation>
</comment>
<feature type="binding site" evidence="6">
    <location>
        <position position="67"/>
    </location>
    <ligand>
        <name>GTP</name>
        <dbReference type="ChEBI" id="CHEBI:37565"/>
    </ligand>
</feature>
<feature type="binding site" evidence="6">
    <location>
        <position position="96"/>
    </location>
    <ligand>
        <name>GTP</name>
        <dbReference type="ChEBI" id="CHEBI:37565"/>
    </ligand>
</feature>
<comment type="catalytic activity">
    <reaction evidence="6">
        <text>Mo-molybdopterin + GTP + H(+) = Mo-molybdopterin guanine dinucleotide + diphosphate</text>
        <dbReference type="Rhea" id="RHEA:34243"/>
        <dbReference type="ChEBI" id="CHEBI:15378"/>
        <dbReference type="ChEBI" id="CHEBI:33019"/>
        <dbReference type="ChEBI" id="CHEBI:37565"/>
        <dbReference type="ChEBI" id="CHEBI:71302"/>
        <dbReference type="ChEBI" id="CHEBI:71310"/>
        <dbReference type="EC" id="2.7.7.77"/>
    </reaction>
</comment>
<dbReference type="GO" id="GO:0005525">
    <property type="term" value="F:GTP binding"/>
    <property type="evidence" value="ECO:0007669"/>
    <property type="project" value="UniProtKB-UniRule"/>
</dbReference>
<protein>
    <recommendedName>
        <fullName evidence="6">Probable molybdenum cofactor guanylyltransferase</fullName>
        <shortName evidence="6">MoCo guanylyltransferase</shortName>
        <ecNumber evidence="6">2.7.7.77</ecNumber>
    </recommendedName>
    <alternativeName>
        <fullName evidence="6">GTP:molybdopterin guanylyltransferase</fullName>
    </alternativeName>
    <alternativeName>
        <fullName evidence="6">Mo-MPT guanylyltransferase</fullName>
    </alternativeName>
    <alternativeName>
        <fullName evidence="6">Molybdopterin guanylyltransferase</fullName>
    </alternativeName>
    <alternativeName>
        <fullName evidence="6">Molybdopterin-guanine dinucleotide synthase</fullName>
        <shortName evidence="6">MGD synthase</shortName>
    </alternativeName>
</protein>
<reference evidence="8" key="1">
    <citation type="submission" date="2021-11" db="EMBL/GenBank/DDBJ databases">
        <title>Clostridia strains as spoilage organisms.</title>
        <authorList>
            <person name="Wambui J."/>
            <person name="Stevens M.J.A."/>
            <person name="Stephan R."/>
        </authorList>
    </citation>
    <scope>NUCLEOTIDE SEQUENCE</scope>
    <source>
        <strain evidence="8">CF009</strain>
    </source>
</reference>
<comment type="function">
    <text evidence="6">Transfers a GMP moiety from GTP to Mo-molybdopterin (Mo-MPT) cofactor (Moco or molybdenum cofactor) to form Mo-molybdopterin guanine dinucleotide (Mo-MGD) cofactor.</text>
</comment>
<keyword evidence="8" id="KW-0548">Nucleotidyltransferase</keyword>
<evidence type="ECO:0000256" key="1">
    <source>
        <dbReference type="ARBA" id="ARBA00022490"/>
    </source>
</evidence>
<dbReference type="GO" id="GO:0046872">
    <property type="term" value="F:metal ion binding"/>
    <property type="evidence" value="ECO:0007669"/>
    <property type="project" value="UniProtKB-KW"/>
</dbReference>
<keyword evidence="1 6" id="KW-0963">Cytoplasm</keyword>
<name>A0AA47EFZ5_9CLOT</name>
<dbReference type="GO" id="GO:0005737">
    <property type="term" value="C:cytoplasm"/>
    <property type="evidence" value="ECO:0007669"/>
    <property type="project" value="UniProtKB-SubCell"/>
</dbReference>
<evidence type="ECO:0000256" key="6">
    <source>
        <dbReference type="HAMAP-Rule" id="MF_00316"/>
    </source>
</evidence>
<feature type="binding site" evidence="6">
    <location>
        <position position="96"/>
    </location>
    <ligand>
        <name>Mg(2+)</name>
        <dbReference type="ChEBI" id="CHEBI:18420"/>
    </ligand>
</feature>
<comment type="similarity">
    <text evidence="6">Belongs to the MobA family.</text>
</comment>
<dbReference type="Proteomes" id="UP001164733">
    <property type="component" value="Chromosome"/>
</dbReference>
<feature type="binding site" evidence="6">
    <location>
        <position position="23"/>
    </location>
    <ligand>
        <name>GTP</name>
        <dbReference type="ChEBI" id="CHEBI:37565"/>
    </ligand>
</feature>
<comment type="domain">
    <text evidence="6">The N-terminal domain determines nucleotide recognition and specific binding, while the C-terminal domain determines the specific binding to the target protein.</text>
</comment>
<dbReference type="PANTHER" id="PTHR19136">
    <property type="entry name" value="MOLYBDENUM COFACTOR GUANYLYLTRANSFERASE"/>
    <property type="match status" value="1"/>
</dbReference>
<keyword evidence="2 6" id="KW-0808">Transferase</keyword>
<comment type="caution">
    <text evidence="6">Lacks conserved residue(s) required for the propagation of feature annotation.</text>
</comment>
<dbReference type="CDD" id="cd02503">
    <property type="entry name" value="MobA"/>
    <property type="match status" value="1"/>
</dbReference>
<accession>A0AA47EFZ5</accession>
<dbReference type="InterPro" id="IPR025877">
    <property type="entry name" value="MobA-like_NTP_Trfase"/>
</dbReference>
<dbReference type="GO" id="GO:0006777">
    <property type="term" value="P:Mo-molybdopterin cofactor biosynthetic process"/>
    <property type="evidence" value="ECO:0007669"/>
    <property type="project" value="UniProtKB-KW"/>
</dbReference>
<keyword evidence="6" id="KW-0342">GTP-binding</keyword>
<gene>
    <name evidence="6" type="primary">mobA</name>
    <name evidence="8" type="ORF">LL038_16885</name>
</gene>